<evidence type="ECO:0000313" key="3">
    <source>
        <dbReference type="Proteomes" id="UP000001197"/>
    </source>
</evidence>
<feature type="region of interest" description="Disordered" evidence="1">
    <location>
        <begin position="315"/>
        <end position="417"/>
    </location>
</feature>
<reference evidence="3" key="2">
    <citation type="journal article" date="2014" name="Genetics">
        <title>Maintaining two mating types: Structure of the mating type locus and its role in heterokaryosis in Podospora anserina.</title>
        <authorList>
            <person name="Grognet P."/>
            <person name="Bidard F."/>
            <person name="Kuchly C."/>
            <person name="Tong L.C.H."/>
            <person name="Coppin E."/>
            <person name="Benkhali J.A."/>
            <person name="Couloux A."/>
            <person name="Wincker P."/>
            <person name="Debuchy R."/>
            <person name="Silar P."/>
        </authorList>
    </citation>
    <scope>GENOME REANNOTATION</scope>
    <source>
        <strain evidence="3">S / ATCC MYA-4624 / DSM 980 / FGSC 10383</strain>
    </source>
</reference>
<accession>A0A090CVA4</accession>
<protein>
    <submittedName>
        <fullName evidence="2">Uncharacterized protein</fullName>
    </submittedName>
</protein>
<organism evidence="2 3">
    <name type="scientific">Podospora anserina (strain S / ATCC MYA-4624 / DSM 980 / FGSC 10383)</name>
    <name type="common">Pleurage anserina</name>
    <dbReference type="NCBI Taxonomy" id="515849"/>
    <lineage>
        <taxon>Eukaryota</taxon>
        <taxon>Fungi</taxon>
        <taxon>Dikarya</taxon>
        <taxon>Ascomycota</taxon>
        <taxon>Pezizomycotina</taxon>
        <taxon>Sordariomycetes</taxon>
        <taxon>Sordariomycetidae</taxon>
        <taxon>Sordariales</taxon>
        <taxon>Podosporaceae</taxon>
        <taxon>Podospora</taxon>
        <taxon>Podospora anserina</taxon>
    </lineage>
</organism>
<dbReference type="InParanoid" id="A0A090CVA4"/>
<dbReference type="AlphaFoldDB" id="A0A090CVA4"/>
<keyword evidence="3" id="KW-1185">Reference proteome</keyword>
<dbReference type="Proteomes" id="UP000001197">
    <property type="component" value="Chromosome 6"/>
</dbReference>
<dbReference type="EMBL" id="FO904941">
    <property type="protein sequence ID" value="CDP30632.1"/>
    <property type="molecule type" value="Genomic_DNA"/>
</dbReference>
<feature type="region of interest" description="Disordered" evidence="1">
    <location>
        <begin position="129"/>
        <end position="166"/>
    </location>
</feature>
<proteinExistence type="predicted"/>
<evidence type="ECO:0000313" key="2">
    <source>
        <dbReference type="EMBL" id="CDP30632.1"/>
    </source>
</evidence>
<feature type="compositionally biased region" description="Polar residues" evidence="1">
    <location>
        <begin position="221"/>
        <end position="230"/>
    </location>
</feature>
<reference evidence="2 3" key="1">
    <citation type="journal article" date="2008" name="Genome Biol.">
        <title>The genome sequence of the model ascomycete fungus Podospora anserina.</title>
        <authorList>
            <person name="Espagne E."/>
            <person name="Lespinet O."/>
            <person name="Malagnac F."/>
            <person name="Da Silva C."/>
            <person name="Jaillon O."/>
            <person name="Porcel B.M."/>
            <person name="Couloux A."/>
            <person name="Aury J.-M."/>
            <person name="Segurens B."/>
            <person name="Poulain J."/>
            <person name="Anthouard V."/>
            <person name="Grossetete S."/>
            <person name="Khalili H."/>
            <person name="Coppin E."/>
            <person name="Dequard-Chablat M."/>
            <person name="Picard M."/>
            <person name="Contamine V."/>
            <person name="Arnaise S."/>
            <person name="Bourdais A."/>
            <person name="Berteaux-Lecellier V."/>
            <person name="Gautheret D."/>
            <person name="de Vries R.P."/>
            <person name="Battaglia E."/>
            <person name="Coutinho P.M."/>
            <person name="Danchin E.G.J."/>
            <person name="Henrissat B."/>
            <person name="El Khoury R."/>
            <person name="Sainsard-Chanet A."/>
            <person name="Boivin A."/>
            <person name="Pinan-Lucarre B."/>
            <person name="Sellem C.H."/>
            <person name="Debuchy R."/>
            <person name="Wincker P."/>
            <person name="Weissenbach J."/>
            <person name="Silar P."/>
        </authorList>
    </citation>
    <scope>NUCLEOTIDE SEQUENCE [LARGE SCALE GENOMIC DNA]</scope>
    <source>
        <strain evidence="3">S / ATCC MYA-4624 / DSM 980 / FGSC 10383</strain>
    </source>
</reference>
<name>A0A090CVA4_PODAN</name>
<feature type="region of interest" description="Disordered" evidence="1">
    <location>
        <begin position="221"/>
        <end position="261"/>
    </location>
</feature>
<feature type="compositionally biased region" description="Polar residues" evidence="1">
    <location>
        <begin position="135"/>
        <end position="147"/>
    </location>
</feature>
<evidence type="ECO:0000256" key="1">
    <source>
        <dbReference type="SAM" id="MobiDB-lite"/>
    </source>
</evidence>
<sequence length="425" mass="46827">MRLVSGALVSHITPHKLITLFQNLEFGIFLRKERPAGAGSEGVPGAVGGAVSWHSFHNHLSLTHTRSHLFDSSQLYKPSHKMPPKRLHILQPLTSQPWQLTTVARRHFASSSEPKTNHQKRTKPSLYNRLFPKASTPQPSKASPLGNTTTATAAQNDDPEPPRISLHDDQELGEWLKQLQSTFADDTTTTTTTDKDPNAPTVLILSAPRDLLESDFYRVSPSGQHVQGWTSGPDKGSLPPPPFLAPPQRLTACYSNPTPYPPPPLPNRNLLPLLPLPPLSPILPLPPQNPTLPLPLRPPTPSPLPFFPLPPIHTSLPHPPSHPDHNLLHPPLVKPSNLLPNQHPPKDQPSPSTTNPPTLFRCPSTGSREFHPPPPEQRQAHTPVSIPSDPKRRRTLGDTPQNQEKGRHHTAEGDDELCRIARVAK</sequence>